<evidence type="ECO:0000313" key="1">
    <source>
        <dbReference type="EMBL" id="ACD83224.1"/>
    </source>
</evidence>
<gene>
    <name evidence="1" type="ordered locus">Minf_1169</name>
</gene>
<dbReference type="STRING" id="481448.Minf_1169"/>
<accession>B3DV71</accession>
<reference evidence="1 2" key="1">
    <citation type="journal article" date="2008" name="Biol. Direct">
        <title>Complete genome sequence of the extremely acidophilic methanotroph isolate V4, Methylacidiphilum infernorum, a representative of the bacterial phylum Verrucomicrobia.</title>
        <authorList>
            <person name="Hou S."/>
            <person name="Makarova K.S."/>
            <person name="Saw J.H."/>
            <person name="Senin P."/>
            <person name="Ly B.V."/>
            <person name="Zhou Z."/>
            <person name="Ren Y."/>
            <person name="Wang J."/>
            <person name="Galperin M.Y."/>
            <person name="Omelchenko M.V."/>
            <person name="Wolf Y.I."/>
            <person name="Yutin N."/>
            <person name="Koonin E.V."/>
            <person name="Stott M.B."/>
            <person name="Mountain B.W."/>
            <person name="Crowe M.A."/>
            <person name="Smirnova A.V."/>
            <person name="Dunfield P.F."/>
            <person name="Feng L."/>
            <person name="Wang L."/>
            <person name="Alam M."/>
        </authorList>
    </citation>
    <scope>NUCLEOTIDE SEQUENCE [LARGE SCALE GENOMIC DNA]</scope>
    <source>
        <strain evidence="2">Isolate V4</strain>
    </source>
</reference>
<dbReference type="Proteomes" id="UP000009149">
    <property type="component" value="Chromosome"/>
</dbReference>
<dbReference type="EMBL" id="CP000975">
    <property type="protein sequence ID" value="ACD83224.1"/>
    <property type="molecule type" value="Genomic_DNA"/>
</dbReference>
<sequence length="81" mass="9096">MIMNAKASSSLLFGYVSFPLFLSFLSLRGKTTSDVVYFLTHGLFFIATKSLDQLGGYLDFLLQDFSTMLERGIREFGGHTK</sequence>
<dbReference type="AlphaFoldDB" id="B3DV71"/>
<organism evidence="1 2">
    <name type="scientific">Methylacidiphilum infernorum (isolate V4)</name>
    <name type="common">Methylokorus infernorum (strain V4)</name>
    <dbReference type="NCBI Taxonomy" id="481448"/>
    <lineage>
        <taxon>Bacteria</taxon>
        <taxon>Pseudomonadati</taxon>
        <taxon>Verrucomicrobiota</taxon>
        <taxon>Methylacidiphilae</taxon>
        <taxon>Methylacidiphilales</taxon>
        <taxon>Methylacidiphilaceae</taxon>
        <taxon>Methylacidiphilum (ex Ratnadevi et al. 2023)</taxon>
    </lineage>
</organism>
<dbReference type="HOGENOM" id="CLU_2569870_0_0_0"/>
<dbReference type="eggNOG" id="ENOG5031MSZ">
    <property type="taxonomic scope" value="Bacteria"/>
</dbReference>
<dbReference type="KEGG" id="min:Minf_1169"/>
<protein>
    <submittedName>
        <fullName evidence="1">Uncharacterized protein</fullName>
    </submittedName>
</protein>
<name>B3DV71_METI4</name>
<evidence type="ECO:0000313" key="2">
    <source>
        <dbReference type="Proteomes" id="UP000009149"/>
    </source>
</evidence>
<proteinExistence type="predicted"/>